<accession>A0A444VNR5</accession>
<evidence type="ECO:0000256" key="1">
    <source>
        <dbReference type="SAM" id="SignalP"/>
    </source>
</evidence>
<dbReference type="PANTHER" id="PTHR46825:SF9">
    <property type="entry name" value="BETA-LACTAMASE-RELATED DOMAIN-CONTAINING PROTEIN"/>
    <property type="match status" value="1"/>
</dbReference>
<evidence type="ECO:0000259" key="2">
    <source>
        <dbReference type="Pfam" id="PF00144"/>
    </source>
</evidence>
<feature type="signal peptide" evidence="1">
    <location>
        <begin position="1"/>
        <end position="22"/>
    </location>
</feature>
<dbReference type="EMBL" id="JJMP01000003">
    <property type="protein sequence ID" value="RYC52322.1"/>
    <property type="molecule type" value="Genomic_DNA"/>
</dbReference>
<keyword evidence="1" id="KW-0732">Signal</keyword>
<dbReference type="PANTHER" id="PTHR46825">
    <property type="entry name" value="D-ALANYL-D-ALANINE-CARBOXYPEPTIDASE/ENDOPEPTIDASE AMPH"/>
    <property type="match status" value="1"/>
</dbReference>
<evidence type="ECO:0000313" key="3">
    <source>
        <dbReference type="EMBL" id="RYC52322.1"/>
    </source>
</evidence>
<dbReference type="InterPro" id="IPR001466">
    <property type="entry name" value="Beta-lactam-related"/>
</dbReference>
<dbReference type="AlphaFoldDB" id="A0A444VNR5"/>
<dbReference type="Gene3D" id="3.40.710.10">
    <property type="entry name" value="DD-peptidase/beta-lactamase superfamily"/>
    <property type="match status" value="1"/>
</dbReference>
<dbReference type="RefSeq" id="WP_129653848.1">
    <property type="nucleotide sequence ID" value="NZ_ML142908.1"/>
</dbReference>
<organism evidence="3 4">
    <name type="scientific">Flagellimonas olearia</name>
    <dbReference type="NCBI Taxonomy" id="552546"/>
    <lineage>
        <taxon>Bacteria</taxon>
        <taxon>Pseudomonadati</taxon>
        <taxon>Bacteroidota</taxon>
        <taxon>Flavobacteriia</taxon>
        <taxon>Flavobacteriales</taxon>
        <taxon>Flavobacteriaceae</taxon>
        <taxon>Flagellimonas</taxon>
    </lineage>
</organism>
<dbReference type="Pfam" id="PF00144">
    <property type="entry name" value="Beta-lactamase"/>
    <property type="match status" value="1"/>
</dbReference>
<proteinExistence type="predicted"/>
<dbReference type="Proteomes" id="UP000290261">
    <property type="component" value="Unassembled WGS sequence"/>
</dbReference>
<keyword evidence="4" id="KW-1185">Reference proteome</keyword>
<feature type="domain" description="Beta-lactamase-related" evidence="2">
    <location>
        <begin position="39"/>
        <end position="379"/>
    </location>
</feature>
<dbReference type="InterPro" id="IPR012338">
    <property type="entry name" value="Beta-lactam/transpept-like"/>
</dbReference>
<name>A0A444VNR5_9FLAO</name>
<dbReference type="InterPro" id="IPR050491">
    <property type="entry name" value="AmpC-like"/>
</dbReference>
<feature type="chain" id="PRO_5019348195" description="Beta-lactamase-related domain-containing protein" evidence="1">
    <location>
        <begin position="23"/>
        <end position="412"/>
    </location>
</feature>
<sequence length="412" mass="45963">MHKKLRPKLVLALALIFNLWSCDPQDIPPTSTVDELGEKITQLFKSSRLPGVSMVVLDNTKILYQKSLGYSDVESQRPYDAETVQTIGSVSKTLIAFAIMKAQELGKLDMDDPINDYLPFEIIHPEYPNTPITIRHLAQHTSGISDEASYLKAYVLKYPDQDYSRLPETAQEYIEVIKENTDIPYSEYLENVLSTNGKWYTGENFTKDKPGTRYAYSNIGATLAALVVENATGASFSDFTAQFAFSPLGMNMTSWEKSEANKTHFATRYFPEGTAVPDYHLITTPDGGLATNTSDFALYLMEMLNGAQGTGKLLTQASYEEMYTRTKIGKSSSGVFWSVSEKGVLSHTGSDLGILSLAAINPKKNVAAFLMTNVSAEDDDNLLESIEELWNTLKRHQWPNDQVYSAHQKHPN</sequence>
<dbReference type="SUPFAM" id="SSF56601">
    <property type="entry name" value="beta-lactamase/transpeptidase-like"/>
    <property type="match status" value="1"/>
</dbReference>
<gene>
    <name evidence="3" type="ORF">DN53_10595</name>
</gene>
<protein>
    <recommendedName>
        <fullName evidence="2">Beta-lactamase-related domain-containing protein</fullName>
    </recommendedName>
</protein>
<evidence type="ECO:0000313" key="4">
    <source>
        <dbReference type="Proteomes" id="UP000290261"/>
    </source>
</evidence>
<reference evidence="3 4" key="1">
    <citation type="submission" date="2014-04" db="EMBL/GenBank/DDBJ databases">
        <title>Whole genome of Muricauda olearia.</title>
        <authorList>
            <person name="Zhang X.-H."/>
            <person name="Tang K."/>
        </authorList>
    </citation>
    <scope>NUCLEOTIDE SEQUENCE [LARGE SCALE GENOMIC DNA]</scope>
    <source>
        <strain evidence="3 4">Th120</strain>
    </source>
</reference>
<comment type="caution">
    <text evidence="3">The sequence shown here is derived from an EMBL/GenBank/DDBJ whole genome shotgun (WGS) entry which is preliminary data.</text>
</comment>